<proteinExistence type="predicted"/>
<feature type="region of interest" description="Disordered" evidence="1">
    <location>
        <begin position="29"/>
        <end position="141"/>
    </location>
</feature>
<keyword evidence="2" id="KW-0732">Signal</keyword>
<organism evidence="3 4">
    <name type="scientific">Sphingomonas hankookensis</name>
    <dbReference type="NCBI Taxonomy" id="563996"/>
    <lineage>
        <taxon>Bacteria</taxon>
        <taxon>Pseudomonadati</taxon>
        <taxon>Pseudomonadota</taxon>
        <taxon>Alphaproteobacteria</taxon>
        <taxon>Sphingomonadales</taxon>
        <taxon>Sphingomonadaceae</taxon>
        <taxon>Sphingomonas</taxon>
    </lineage>
</organism>
<feature type="compositionally biased region" description="Low complexity" evidence="1">
    <location>
        <begin position="62"/>
        <end position="83"/>
    </location>
</feature>
<feature type="compositionally biased region" description="Pro residues" evidence="1">
    <location>
        <begin position="39"/>
        <end position="61"/>
    </location>
</feature>
<sequence>MQFHLPLAALVAILAVPAAAQQTSPGGSIPIYDITPQAVPTPSPTPTASPTPRATPTPTPRPTAAAAPRPVAIPTPRATATPAAPRPTPSPTPAPTPQAEPVPAAEPTYVGQPVLPLPTPEPSAQPAPAPTPSPEATLAAPASTADTVPWWLWFLGGVAVASGVAFALSRRRNAAEPHYEPAPLVPEPPAPPPVPPVPVTPAPQPVRPPVAPAAPVTPPTPVAPTPGPFLEFQLAPLRVGLEGDRALLDFDLTVGNPASMAVAEVRIATLLITANAQQDEQIAAFFSDADKRGLDPFPLGGGERRHLEATMALPRAAVNIVQANDRAFFVPMIAIDARYRWDDGRESRTTAAFMVGPAAPQGKLAPIFADRGDRMVDRLEVRLHGQVRRT</sequence>
<dbReference type="RefSeq" id="WP_066693641.1">
    <property type="nucleotide sequence ID" value="NZ_CP117025.1"/>
</dbReference>
<accession>A0ABR5Y8U5</accession>
<feature type="compositionally biased region" description="Pro residues" evidence="1">
    <location>
        <begin position="84"/>
        <end position="100"/>
    </location>
</feature>
<name>A0ABR5Y8U5_9SPHN</name>
<evidence type="ECO:0000256" key="1">
    <source>
        <dbReference type="SAM" id="MobiDB-lite"/>
    </source>
</evidence>
<evidence type="ECO:0000256" key="2">
    <source>
        <dbReference type="SAM" id="SignalP"/>
    </source>
</evidence>
<gene>
    <name evidence="3" type="ORF">AVT10_06975</name>
</gene>
<evidence type="ECO:0000313" key="3">
    <source>
        <dbReference type="EMBL" id="KZE09182.1"/>
    </source>
</evidence>
<evidence type="ECO:0000313" key="4">
    <source>
        <dbReference type="Proteomes" id="UP000076609"/>
    </source>
</evidence>
<feature type="compositionally biased region" description="Pro residues" evidence="1">
    <location>
        <begin position="115"/>
        <end position="133"/>
    </location>
</feature>
<dbReference type="EMBL" id="LQQO01000056">
    <property type="protein sequence ID" value="KZE09182.1"/>
    <property type="molecule type" value="Genomic_DNA"/>
</dbReference>
<protein>
    <submittedName>
        <fullName evidence="3">Uncharacterized protein</fullName>
    </submittedName>
</protein>
<feature type="chain" id="PRO_5046854688" evidence="2">
    <location>
        <begin position="21"/>
        <end position="390"/>
    </location>
</feature>
<keyword evidence="4" id="KW-1185">Reference proteome</keyword>
<reference evidence="4" key="1">
    <citation type="submission" date="2016-01" db="EMBL/GenBank/DDBJ databases">
        <title>Draft genome of Chromobacterium sp. F49.</title>
        <authorList>
            <person name="Hong K.W."/>
        </authorList>
    </citation>
    <scope>NUCLEOTIDE SEQUENCE [LARGE SCALE GENOMIC DNA]</scope>
    <source>
        <strain evidence="4">CN3</strain>
    </source>
</reference>
<dbReference type="Proteomes" id="UP000076609">
    <property type="component" value="Unassembled WGS sequence"/>
</dbReference>
<feature type="signal peptide" evidence="2">
    <location>
        <begin position="1"/>
        <end position="20"/>
    </location>
</feature>
<comment type="caution">
    <text evidence="3">The sequence shown here is derived from an EMBL/GenBank/DDBJ whole genome shotgun (WGS) entry which is preliminary data.</text>
</comment>